<proteinExistence type="predicted"/>
<dbReference type="EMBL" id="LR796866">
    <property type="protein sequence ID" value="CAB4171427.1"/>
    <property type="molecule type" value="Genomic_DNA"/>
</dbReference>
<organism evidence="6">
    <name type="scientific">uncultured Caudovirales phage</name>
    <dbReference type="NCBI Taxonomy" id="2100421"/>
    <lineage>
        <taxon>Viruses</taxon>
        <taxon>Duplodnaviria</taxon>
        <taxon>Heunggongvirae</taxon>
        <taxon>Uroviricota</taxon>
        <taxon>Caudoviricetes</taxon>
        <taxon>Peduoviridae</taxon>
        <taxon>Maltschvirus</taxon>
        <taxon>Maltschvirus maltsch</taxon>
    </lineage>
</organism>
<evidence type="ECO:0000313" key="2">
    <source>
        <dbReference type="EMBL" id="CAB4171427.1"/>
    </source>
</evidence>
<evidence type="ECO:0000313" key="5">
    <source>
        <dbReference type="EMBL" id="CAB4213472.1"/>
    </source>
</evidence>
<dbReference type="Gene3D" id="3.40.50.620">
    <property type="entry name" value="HUPs"/>
    <property type="match status" value="1"/>
</dbReference>
<evidence type="ECO:0000313" key="3">
    <source>
        <dbReference type="EMBL" id="CAB4177379.1"/>
    </source>
</evidence>
<dbReference type="EMBL" id="LR797398">
    <property type="protein sequence ID" value="CAB4213472.1"/>
    <property type="molecule type" value="Genomic_DNA"/>
</dbReference>
<evidence type="ECO:0000313" key="1">
    <source>
        <dbReference type="EMBL" id="CAB4165304.1"/>
    </source>
</evidence>
<protein>
    <recommendedName>
        <fullName evidence="7">Phosphoadenosine phosphosulphate reductase domain-containing protein</fullName>
    </recommendedName>
</protein>
<dbReference type="EMBL" id="LR796778">
    <property type="protein sequence ID" value="CAB4165304.1"/>
    <property type="molecule type" value="Genomic_DNA"/>
</dbReference>
<dbReference type="EMBL" id="LR797462">
    <property type="protein sequence ID" value="CAB4218053.1"/>
    <property type="molecule type" value="Genomic_DNA"/>
</dbReference>
<reference evidence="6" key="1">
    <citation type="submission" date="2020-05" db="EMBL/GenBank/DDBJ databases">
        <authorList>
            <person name="Chiriac C."/>
            <person name="Salcher M."/>
            <person name="Ghai R."/>
            <person name="Kavagutti S V."/>
        </authorList>
    </citation>
    <scope>NUCLEOTIDE SEQUENCE</scope>
</reference>
<dbReference type="InterPro" id="IPR014729">
    <property type="entry name" value="Rossmann-like_a/b/a_fold"/>
</dbReference>
<dbReference type="EMBL" id="LR797284">
    <property type="protein sequence ID" value="CAB4199404.1"/>
    <property type="molecule type" value="Genomic_DNA"/>
</dbReference>
<dbReference type="EMBL" id="LR796950">
    <property type="protein sequence ID" value="CAB4177379.1"/>
    <property type="molecule type" value="Genomic_DNA"/>
</dbReference>
<accession>A0A6J5SRF3</accession>
<evidence type="ECO:0000313" key="4">
    <source>
        <dbReference type="EMBL" id="CAB4199404.1"/>
    </source>
</evidence>
<evidence type="ECO:0000313" key="6">
    <source>
        <dbReference type="EMBL" id="CAB4218053.1"/>
    </source>
</evidence>
<evidence type="ECO:0008006" key="7">
    <source>
        <dbReference type="Google" id="ProtNLM"/>
    </source>
</evidence>
<sequence length="321" mass="37564">MGNLKRILISFSGGKTSAKMTRDLLKKYEAIWFPEHKMFLGIERLDGMIFTVEIIVVFANTSKENEATLEFVRDCDMYLGFHTIWIEAIINEHGVGATYRIVNYETACRNGDVYESVIAKHGIPNIENLHCTRELKTVPITKLVRDYGWGNLTYETAIGFRIDEPKRWKKKKQRESQVAKKHIYYFVDEKPTTKLQINGWWSFQKFNLQLEDHEGNCDLCYKKSENKTIAIVGCNPNKAVWWEKMELKYGEYTPESRIENAKPPYTFYRNNTSIKQIREKSDKWFADAKGNEVAMQVYKDALLNNYNPKQLKLCNESCEPF</sequence>
<gene>
    <name evidence="3" type="ORF">UFOVP1001_34</name>
    <name evidence="4" type="ORF">UFOVP1338_42</name>
    <name evidence="5" type="ORF">UFOVP1447_37</name>
    <name evidence="6" type="ORF">UFOVP1599_33</name>
    <name evidence="1" type="ORF">UFOVP827_31</name>
    <name evidence="2" type="ORF">UFOVP916_10</name>
</gene>
<name>A0A6J5SRF3_9CAUD</name>